<organism evidence="2 3">
    <name type="scientific">Hafnia alvei</name>
    <dbReference type="NCBI Taxonomy" id="569"/>
    <lineage>
        <taxon>Bacteria</taxon>
        <taxon>Pseudomonadati</taxon>
        <taxon>Pseudomonadota</taxon>
        <taxon>Gammaproteobacteria</taxon>
        <taxon>Enterobacterales</taxon>
        <taxon>Hafniaceae</taxon>
        <taxon>Hafnia</taxon>
    </lineage>
</organism>
<dbReference type="OrthoDB" id="5464529at2"/>
<name>A0A1C6Z3V1_HAFAL</name>
<dbReference type="NCBIfam" id="TIGR01551">
    <property type="entry name" value="major_capsid_P2"/>
    <property type="match status" value="1"/>
</dbReference>
<dbReference type="AlphaFoldDB" id="A0A1C6Z3V1"/>
<evidence type="ECO:0000313" key="2">
    <source>
        <dbReference type="EMBL" id="SCM53734.1"/>
    </source>
</evidence>
<dbReference type="Pfam" id="PF05125">
    <property type="entry name" value="Phage_cap_P2"/>
    <property type="match status" value="1"/>
</dbReference>
<evidence type="ECO:0000256" key="1">
    <source>
        <dbReference type="SAM" id="MobiDB-lite"/>
    </source>
</evidence>
<feature type="region of interest" description="Disordered" evidence="1">
    <location>
        <begin position="347"/>
        <end position="368"/>
    </location>
</feature>
<protein>
    <submittedName>
        <fullName evidence="2">Phage major capsid protein, P2 family</fullName>
    </submittedName>
</protein>
<dbReference type="InterPro" id="IPR006441">
    <property type="entry name" value="Phage_P2_GpN"/>
</dbReference>
<reference evidence="2 3" key="1">
    <citation type="submission" date="2016-09" db="EMBL/GenBank/DDBJ databases">
        <authorList>
            <person name="Capua I."/>
            <person name="De Benedictis P."/>
            <person name="Joannis T."/>
            <person name="Lombin L.H."/>
            <person name="Cattoli G."/>
        </authorList>
    </citation>
    <scope>NUCLEOTIDE SEQUENCE [LARGE SCALE GENOMIC DNA]</scope>
    <source>
        <strain evidence="2 3">GB001</strain>
    </source>
</reference>
<gene>
    <name evidence="2" type="ORF">BN1044_03229</name>
</gene>
<dbReference type="Proteomes" id="UP000094844">
    <property type="component" value="Unassembled WGS sequence"/>
</dbReference>
<evidence type="ECO:0000313" key="3">
    <source>
        <dbReference type="Proteomes" id="UP000094844"/>
    </source>
</evidence>
<dbReference type="RefSeq" id="WP_072309562.1">
    <property type="nucleotide sequence ID" value="NZ_FMIQ01000059.1"/>
</dbReference>
<sequence>MRPNTRFKFNAFLTQVAKLNNVDVADIDKKFSVEPSVTQTLITTVQETSDFLTRINMVPVDEQEGEKIGLGVTGSIASTADTDNGGERETADFAALTSRKYKCEQVNFDFHIRYNTLDLWARYQDFQIRLRDAIAKRQALDYIMAGFNGIARAPKSDRSKNPMLQDLTVGWLQKLRNEAAQRVMDSVTAEDGTVSDVIRVGKNGDYANLDAVVMDATNSMIDPWHQEDPDLVVICGRQLLADKYFPLVNQEQPNTEAMAADVIVSQKRIGNLPAVRVPYFPADAMMVTRLDNLSIYIMDSAHRRHIEENAKRDRIENYESLKVDFVVEDYGCACLIENIKVGTFKAPAAPEQASAPVDDKPTADNAEE</sequence>
<dbReference type="STRING" id="569.A6V27_16475"/>
<dbReference type="EMBL" id="FMIQ01000059">
    <property type="protein sequence ID" value="SCM53734.1"/>
    <property type="molecule type" value="Genomic_DNA"/>
</dbReference>
<proteinExistence type="predicted"/>
<accession>A0A1C6Z3V1</accession>